<dbReference type="CDD" id="cd04301">
    <property type="entry name" value="NAT_SF"/>
    <property type="match status" value="1"/>
</dbReference>
<dbReference type="Pfam" id="PF00583">
    <property type="entry name" value="Acetyltransf_1"/>
    <property type="match status" value="1"/>
</dbReference>
<evidence type="ECO:0000313" key="4">
    <source>
        <dbReference type="Proteomes" id="UP001595765"/>
    </source>
</evidence>
<proteinExistence type="predicted"/>
<accession>A0ABV8HXB2</accession>
<organism evidence="3 4">
    <name type="scientific">Streptomyces polygonati</name>
    <dbReference type="NCBI Taxonomy" id="1617087"/>
    <lineage>
        <taxon>Bacteria</taxon>
        <taxon>Bacillati</taxon>
        <taxon>Actinomycetota</taxon>
        <taxon>Actinomycetes</taxon>
        <taxon>Kitasatosporales</taxon>
        <taxon>Streptomycetaceae</taxon>
        <taxon>Streptomyces</taxon>
    </lineage>
</organism>
<dbReference type="EMBL" id="JBHSBB010000019">
    <property type="protein sequence ID" value="MFC4034859.1"/>
    <property type="molecule type" value="Genomic_DNA"/>
</dbReference>
<dbReference type="EC" id="2.3.-.-" evidence="3"/>
<keyword evidence="4" id="KW-1185">Reference proteome</keyword>
<keyword evidence="3" id="KW-0012">Acyltransferase</keyword>
<gene>
    <name evidence="3" type="ORF">ACFO3J_25820</name>
</gene>
<evidence type="ECO:0000256" key="1">
    <source>
        <dbReference type="SAM" id="MobiDB-lite"/>
    </source>
</evidence>
<dbReference type="InterPro" id="IPR016181">
    <property type="entry name" value="Acyl_CoA_acyltransferase"/>
</dbReference>
<evidence type="ECO:0000259" key="2">
    <source>
        <dbReference type="PROSITE" id="PS51186"/>
    </source>
</evidence>
<reference evidence="4" key="1">
    <citation type="journal article" date="2019" name="Int. J. Syst. Evol. Microbiol.">
        <title>The Global Catalogue of Microorganisms (GCM) 10K type strain sequencing project: providing services to taxonomists for standard genome sequencing and annotation.</title>
        <authorList>
            <consortium name="The Broad Institute Genomics Platform"/>
            <consortium name="The Broad Institute Genome Sequencing Center for Infectious Disease"/>
            <person name="Wu L."/>
            <person name="Ma J."/>
        </authorList>
    </citation>
    <scope>NUCLEOTIDE SEQUENCE [LARGE SCALE GENOMIC DNA]</scope>
    <source>
        <strain evidence="4">CGMCC 4.7237</strain>
    </source>
</reference>
<comment type="caution">
    <text evidence="3">The sequence shown here is derived from an EMBL/GenBank/DDBJ whole genome shotgun (WGS) entry which is preliminary data.</text>
</comment>
<keyword evidence="3" id="KW-0808">Transferase</keyword>
<protein>
    <submittedName>
        <fullName evidence="3">GNAT family N-acetyltransferase</fullName>
        <ecNumber evidence="3">2.3.-.-</ecNumber>
    </submittedName>
</protein>
<name>A0ABV8HXB2_9ACTN</name>
<dbReference type="GO" id="GO:0016746">
    <property type="term" value="F:acyltransferase activity"/>
    <property type="evidence" value="ECO:0007669"/>
    <property type="project" value="UniProtKB-KW"/>
</dbReference>
<sequence length="204" mass="21894">MDQDIRVRDVRDDDWDDIVALEAGAYTSLGLSEERSALESKARASPTTCFVLEVRGRRAGYLLALPYPALAFPELTRPEEAVFRSPNLHLHDLVVAEDLRGAGLGKRLLRQLTARARQQQYEQISLIAVEGSHGFWSANGFAPRPGVVNSGGYGPGSVYMSLALRAEASSSPVPPSRAQPSQQIESPTPVGGPPSGASARDEVG</sequence>
<dbReference type="SUPFAM" id="SSF55729">
    <property type="entry name" value="Acyl-CoA N-acyltransferases (Nat)"/>
    <property type="match status" value="1"/>
</dbReference>
<evidence type="ECO:0000313" key="3">
    <source>
        <dbReference type="EMBL" id="MFC4034859.1"/>
    </source>
</evidence>
<dbReference type="RefSeq" id="WP_386433820.1">
    <property type="nucleotide sequence ID" value="NZ_JBHSBB010000019.1"/>
</dbReference>
<dbReference type="Proteomes" id="UP001595765">
    <property type="component" value="Unassembled WGS sequence"/>
</dbReference>
<feature type="domain" description="N-acetyltransferase" evidence="2">
    <location>
        <begin position="5"/>
        <end position="165"/>
    </location>
</feature>
<dbReference type="InterPro" id="IPR000182">
    <property type="entry name" value="GNAT_dom"/>
</dbReference>
<dbReference type="PROSITE" id="PS51186">
    <property type="entry name" value="GNAT"/>
    <property type="match status" value="1"/>
</dbReference>
<dbReference type="Gene3D" id="3.40.630.30">
    <property type="match status" value="1"/>
</dbReference>
<feature type="region of interest" description="Disordered" evidence="1">
    <location>
        <begin position="169"/>
        <end position="204"/>
    </location>
</feature>